<dbReference type="PANTHER" id="PTHR43329">
    <property type="entry name" value="EPOXIDE HYDROLASE"/>
    <property type="match status" value="1"/>
</dbReference>
<reference evidence="3 4" key="1">
    <citation type="submission" date="2020-01" db="EMBL/GenBank/DDBJ databases">
        <title>Leptobacterium flavescens.</title>
        <authorList>
            <person name="Wang G."/>
        </authorList>
    </citation>
    <scope>NUCLEOTIDE SEQUENCE [LARGE SCALE GENOMIC DNA]</scope>
    <source>
        <strain evidence="3 4">KCTC 22160</strain>
    </source>
</reference>
<dbReference type="InterPro" id="IPR000073">
    <property type="entry name" value="AB_hydrolase_1"/>
</dbReference>
<sequence>MTYQDFRSRQKTFESPGGRINYIDKGEGKVILLLHGVPSSGWLYRKMIDGLVAEGYRVIAPDMLGFGSSGNPKGYEIYEEEAHAERLLALMDHLKIEHWTHVFHDAGGLWTWELFRKAPDRISNLVILNTIIYEEGFQPPIRMEKGIFTQFTMWMYRNGITTNTLLKQLFKMGLKENHMTKVDVEGYKKPLLEGKTRAMYFFFSQTCNELPDYSDMVKNIDIPTLVIWGAHDEMLVWEDQKTEVMKDLNIQPENVHVLDARHFIQEEKPKEINSLILDFLKS</sequence>
<feature type="domain" description="AB hydrolase-1" evidence="2">
    <location>
        <begin position="30"/>
        <end position="269"/>
    </location>
</feature>
<dbReference type="Gene3D" id="3.40.50.1820">
    <property type="entry name" value="alpha/beta hydrolase"/>
    <property type="match status" value="1"/>
</dbReference>
<dbReference type="AlphaFoldDB" id="A0A6P0UTX3"/>
<dbReference type="Proteomes" id="UP000468581">
    <property type="component" value="Unassembled WGS sequence"/>
</dbReference>
<dbReference type="InterPro" id="IPR029058">
    <property type="entry name" value="AB_hydrolase_fold"/>
</dbReference>
<dbReference type="RefSeq" id="WP_163607575.1">
    <property type="nucleotide sequence ID" value="NZ_JAABOO010000003.1"/>
</dbReference>
<keyword evidence="4" id="KW-1185">Reference proteome</keyword>
<organism evidence="3 4">
    <name type="scientific">Leptobacterium flavescens</name>
    <dbReference type="NCBI Taxonomy" id="472055"/>
    <lineage>
        <taxon>Bacteria</taxon>
        <taxon>Pseudomonadati</taxon>
        <taxon>Bacteroidota</taxon>
        <taxon>Flavobacteriia</taxon>
        <taxon>Flavobacteriales</taxon>
        <taxon>Flavobacteriaceae</taxon>
        <taxon>Leptobacterium</taxon>
    </lineage>
</organism>
<name>A0A6P0UTX3_9FLAO</name>
<proteinExistence type="predicted"/>
<accession>A0A6P0UTX3</accession>
<evidence type="ECO:0000313" key="3">
    <source>
        <dbReference type="EMBL" id="NER14283.1"/>
    </source>
</evidence>
<comment type="caution">
    <text evidence="3">The sequence shown here is derived from an EMBL/GenBank/DDBJ whole genome shotgun (WGS) entry which is preliminary data.</text>
</comment>
<evidence type="ECO:0000259" key="2">
    <source>
        <dbReference type="Pfam" id="PF00561"/>
    </source>
</evidence>
<dbReference type="GO" id="GO:0016787">
    <property type="term" value="F:hydrolase activity"/>
    <property type="evidence" value="ECO:0007669"/>
    <property type="project" value="UniProtKB-KW"/>
</dbReference>
<evidence type="ECO:0000313" key="4">
    <source>
        <dbReference type="Proteomes" id="UP000468581"/>
    </source>
</evidence>
<evidence type="ECO:0000256" key="1">
    <source>
        <dbReference type="ARBA" id="ARBA00022801"/>
    </source>
</evidence>
<dbReference type="InterPro" id="IPR000639">
    <property type="entry name" value="Epox_hydrolase-like"/>
</dbReference>
<gene>
    <name evidence="3" type="ORF">GWK08_12590</name>
</gene>
<dbReference type="EMBL" id="JAABOO010000003">
    <property type="protein sequence ID" value="NER14283.1"/>
    <property type="molecule type" value="Genomic_DNA"/>
</dbReference>
<dbReference type="Pfam" id="PF00561">
    <property type="entry name" value="Abhydrolase_1"/>
    <property type="match status" value="1"/>
</dbReference>
<dbReference type="PRINTS" id="PR00111">
    <property type="entry name" value="ABHYDROLASE"/>
</dbReference>
<dbReference type="PRINTS" id="PR00412">
    <property type="entry name" value="EPOXHYDRLASE"/>
</dbReference>
<protein>
    <submittedName>
        <fullName evidence="3">Alpha/beta fold hydrolase</fullName>
    </submittedName>
</protein>
<dbReference type="SUPFAM" id="SSF53474">
    <property type="entry name" value="alpha/beta-Hydrolases"/>
    <property type="match status" value="1"/>
</dbReference>
<keyword evidence="1 3" id="KW-0378">Hydrolase</keyword>